<sequence length="86" mass="9255">MAGFAMEAEEKLAANVAAALSSIEKGNPGRDAEGQEVPVGGLANGKRGRPWKPSTETCVCDVLVQMVQKPRKWCQLFRAGLRGDIR</sequence>
<feature type="region of interest" description="Disordered" evidence="1">
    <location>
        <begin position="24"/>
        <end position="52"/>
    </location>
</feature>
<reference evidence="2" key="1">
    <citation type="submission" date="2021-01" db="EMBL/GenBank/DDBJ databases">
        <authorList>
            <consortium name="Genoscope - CEA"/>
            <person name="William W."/>
        </authorList>
    </citation>
    <scope>NUCLEOTIDE SEQUENCE</scope>
</reference>
<dbReference type="EMBL" id="HG994373">
    <property type="protein sequence ID" value="CAF1749693.1"/>
    <property type="molecule type" value="Genomic_DNA"/>
</dbReference>
<organism evidence="2">
    <name type="scientific">Brassica napus</name>
    <name type="common">Rape</name>
    <dbReference type="NCBI Taxonomy" id="3708"/>
    <lineage>
        <taxon>Eukaryota</taxon>
        <taxon>Viridiplantae</taxon>
        <taxon>Streptophyta</taxon>
        <taxon>Embryophyta</taxon>
        <taxon>Tracheophyta</taxon>
        <taxon>Spermatophyta</taxon>
        <taxon>Magnoliopsida</taxon>
        <taxon>eudicotyledons</taxon>
        <taxon>Gunneridae</taxon>
        <taxon>Pentapetalae</taxon>
        <taxon>rosids</taxon>
        <taxon>malvids</taxon>
        <taxon>Brassicales</taxon>
        <taxon>Brassicaceae</taxon>
        <taxon>Brassiceae</taxon>
        <taxon>Brassica</taxon>
    </lineage>
</organism>
<name>A0A816IUS5_BRANA</name>
<proteinExistence type="predicted"/>
<dbReference type="AlphaFoldDB" id="A0A816IUS5"/>
<evidence type="ECO:0000256" key="1">
    <source>
        <dbReference type="SAM" id="MobiDB-lite"/>
    </source>
</evidence>
<dbReference type="Proteomes" id="UP001295469">
    <property type="component" value="Chromosome C09"/>
</dbReference>
<protein>
    <submittedName>
        <fullName evidence="2">(rape) hypothetical protein</fullName>
    </submittedName>
</protein>
<accession>A0A816IUS5</accession>
<gene>
    <name evidence="2" type="ORF">DARMORV10_C09P38490.1</name>
</gene>
<evidence type="ECO:0000313" key="2">
    <source>
        <dbReference type="EMBL" id="CAF1749693.1"/>
    </source>
</evidence>